<feature type="domain" description="Lipoprotein LpqB C-terminal" evidence="2">
    <location>
        <begin position="315"/>
        <end position="554"/>
    </location>
</feature>
<dbReference type="Proteomes" id="UP000321720">
    <property type="component" value="Unassembled WGS sequence"/>
</dbReference>
<organism evidence="4 5">
    <name type="scientific">Cellulomonas composti</name>
    <dbReference type="NCBI Taxonomy" id="266130"/>
    <lineage>
        <taxon>Bacteria</taxon>
        <taxon>Bacillati</taxon>
        <taxon>Actinomycetota</taxon>
        <taxon>Actinomycetes</taxon>
        <taxon>Micrococcales</taxon>
        <taxon>Cellulomonadaceae</taxon>
        <taxon>Cellulomonas</taxon>
    </lineage>
</organism>
<gene>
    <name evidence="4" type="primary">lpqB</name>
    <name evidence="4" type="ORF">CCO02nite_17940</name>
</gene>
<evidence type="ECO:0000259" key="2">
    <source>
        <dbReference type="Pfam" id="PF10647"/>
    </source>
</evidence>
<evidence type="ECO:0000313" key="4">
    <source>
        <dbReference type="EMBL" id="GEL95136.1"/>
    </source>
</evidence>
<dbReference type="OrthoDB" id="3226781at2"/>
<dbReference type="Pfam" id="PF25976">
    <property type="entry name" value="LpqB_N"/>
    <property type="match status" value="1"/>
</dbReference>
<feature type="domain" description="GerMN" evidence="1">
    <location>
        <begin position="182"/>
        <end position="286"/>
    </location>
</feature>
<name>A0A511JAX5_9CELL</name>
<protein>
    <submittedName>
        <fullName evidence="4">Lipoprotein LpqB</fullName>
    </submittedName>
</protein>
<dbReference type="Pfam" id="PF10647">
    <property type="entry name" value="Gmad1"/>
    <property type="match status" value="1"/>
</dbReference>
<dbReference type="InterPro" id="IPR059026">
    <property type="entry name" value="LpqB_N"/>
</dbReference>
<dbReference type="AlphaFoldDB" id="A0A511JAX5"/>
<evidence type="ECO:0000259" key="1">
    <source>
        <dbReference type="Pfam" id="PF10646"/>
    </source>
</evidence>
<evidence type="ECO:0000259" key="3">
    <source>
        <dbReference type="Pfam" id="PF25976"/>
    </source>
</evidence>
<reference evidence="4 5" key="1">
    <citation type="submission" date="2019-07" db="EMBL/GenBank/DDBJ databases">
        <title>Whole genome shotgun sequence of Cellulomonas composti NBRC 100758.</title>
        <authorList>
            <person name="Hosoyama A."/>
            <person name="Uohara A."/>
            <person name="Ohji S."/>
            <person name="Ichikawa N."/>
        </authorList>
    </citation>
    <scope>NUCLEOTIDE SEQUENCE [LARGE SCALE GENOMIC DNA]</scope>
    <source>
        <strain evidence="4 5">NBRC 100758</strain>
    </source>
</reference>
<proteinExistence type="predicted"/>
<accession>A0A511JAX5</accession>
<keyword evidence="4" id="KW-0449">Lipoprotein</keyword>
<keyword evidence="5" id="KW-1185">Reference proteome</keyword>
<comment type="caution">
    <text evidence="4">The sequence shown here is derived from an EMBL/GenBank/DDBJ whole genome shotgun (WGS) entry which is preliminary data.</text>
</comment>
<dbReference type="InterPro" id="IPR018910">
    <property type="entry name" value="LpqB_C"/>
</dbReference>
<dbReference type="RefSeq" id="WP_146842790.1">
    <property type="nucleotide sequence ID" value="NZ_BJWG01000007.1"/>
</dbReference>
<sequence>MSIRRPRVPAALVGTWVALAALLALTGCVAIPTSGPVVRGDVTVGDTRDIDVLAEGPQDGADPLQIVDGFLLAGGVGFPDEFATAREYLTGQLRTSWQPLAGVLVAGTPEVVQPTENTVTFDLPVVAYVDADGRYTEAAEGARDSRTFELRKDRAGEWRISSAPDGLILAQTEFSRTFRSSPVYFLSADGAYLVPETRWFPADNLQTSVARALVDGPSPWLRDAVTTAVPEAVQLKPLAVEIDAKGTASVGLEPPSLVLPADRDALLAQFEASLGAVPGVRNVTVTTGSVILDGSPDAIARCSATAGPVEMLQAGSVVLLDGDGVQPVDGLEPVGKDASHAARDESGDVRVVLTPDGLTTVAPTGETPQLLVPGAGLVAPSVDRHGWAWTAGVSGIVAARVGSDALPVAADWLVGRTVVALAVACDGARVAVVSRAVDGVAVDLAAVVRDASGAPQVLGAPVRVGAPILDAQDVDWIDESTLAVLGRSTGGTTVHRVPVSGLTVTLPEVPDVVAMAAGTTIYITTADGLLRQLVGPSSWTTVAGVEGVRDPAFPG</sequence>
<evidence type="ECO:0000313" key="5">
    <source>
        <dbReference type="Proteomes" id="UP000321720"/>
    </source>
</evidence>
<dbReference type="PROSITE" id="PS51257">
    <property type="entry name" value="PROKAR_LIPOPROTEIN"/>
    <property type="match status" value="1"/>
</dbReference>
<feature type="domain" description="Lipoprotein LpqB N-terminal" evidence="3">
    <location>
        <begin position="56"/>
        <end position="174"/>
    </location>
</feature>
<dbReference type="EMBL" id="BJWG01000007">
    <property type="protein sequence ID" value="GEL95136.1"/>
    <property type="molecule type" value="Genomic_DNA"/>
</dbReference>
<dbReference type="InterPro" id="IPR019606">
    <property type="entry name" value="GerMN"/>
</dbReference>
<dbReference type="Pfam" id="PF10646">
    <property type="entry name" value="Germane"/>
    <property type="match status" value="1"/>
</dbReference>